<comment type="caution">
    <text evidence="1">The sequence shown here is derived from an EMBL/GenBank/DDBJ whole genome shotgun (WGS) entry which is preliminary data.</text>
</comment>
<protein>
    <submittedName>
        <fullName evidence="1">Uncharacterized protein</fullName>
    </submittedName>
</protein>
<dbReference type="RefSeq" id="WP_390222127.1">
    <property type="nucleotide sequence ID" value="NZ_JBHTAA010000001.1"/>
</dbReference>
<dbReference type="Proteomes" id="UP001596481">
    <property type="component" value="Unassembled WGS sequence"/>
</dbReference>
<evidence type="ECO:0000313" key="1">
    <source>
        <dbReference type="EMBL" id="MFC7202840.1"/>
    </source>
</evidence>
<gene>
    <name evidence="1" type="ORF">ACFQJC_04885</name>
</gene>
<dbReference type="EMBL" id="JBHTAA010000001">
    <property type="protein sequence ID" value="MFC7202840.1"/>
    <property type="molecule type" value="Genomic_DNA"/>
</dbReference>
<proteinExistence type="predicted"/>
<organism evidence="1 2">
    <name type="scientific">Haloferax namakaokahaiae</name>
    <dbReference type="NCBI Taxonomy" id="1748331"/>
    <lineage>
        <taxon>Archaea</taxon>
        <taxon>Methanobacteriati</taxon>
        <taxon>Methanobacteriota</taxon>
        <taxon>Stenosarchaea group</taxon>
        <taxon>Halobacteria</taxon>
        <taxon>Halobacteriales</taxon>
        <taxon>Haloferacaceae</taxon>
        <taxon>Haloferax</taxon>
    </lineage>
</organism>
<reference evidence="1 2" key="1">
    <citation type="journal article" date="2019" name="Int. J. Syst. Evol. Microbiol.">
        <title>The Global Catalogue of Microorganisms (GCM) 10K type strain sequencing project: providing services to taxonomists for standard genome sequencing and annotation.</title>
        <authorList>
            <consortium name="The Broad Institute Genomics Platform"/>
            <consortium name="The Broad Institute Genome Sequencing Center for Infectious Disease"/>
            <person name="Wu L."/>
            <person name="Ma J."/>
        </authorList>
    </citation>
    <scope>NUCLEOTIDE SEQUENCE [LARGE SCALE GENOMIC DNA]</scope>
    <source>
        <strain evidence="1 2">DSM 29988</strain>
    </source>
</reference>
<accession>A0ABD5ZCN8</accession>
<keyword evidence="2" id="KW-1185">Reference proteome</keyword>
<evidence type="ECO:0000313" key="2">
    <source>
        <dbReference type="Proteomes" id="UP001596481"/>
    </source>
</evidence>
<dbReference type="AlphaFoldDB" id="A0ABD5ZCN8"/>
<name>A0ABD5ZCN8_9EURY</name>
<sequence>MRGNRIHSRASKRIRNDHRTTATDEFEHRILRDGVHDDIVEDGQLAQLEDAIATLEDVRDERRRELGGDDEYDASQGAEVASSVVTLHDIVSHRVQEICAERCRIVLLDGDEWVEEGYEEADAVAEAKREASNWLLEHPDVCERLWGDSTPDIDALEADS</sequence>